<keyword evidence="2" id="KW-1185">Reference proteome</keyword>
<keyword evidence="1" id="KW-0548">Nucleotidyltransferase</keyword>
<feature type="non-terminal residue" evidence="1">
    <location>
        <position position="1"/>
    </location>
</feature>
<organism evidence="1 2">
    <name type="scientific">Psychromonas aquatilis</name>
    <dbReference type="NCBI Taxonomy" id="2005072"/>
    <lineage>
        <taxon>Bacteria</taxon>
        <taxon>Pseudomonadati</taxon>
        <taxon>Pseudomonadota</taxon>
        <taxon>Gammaproteobacteria</taxon>
        <taxon>Alteromonadales</taxon>
        <taxon>Psychromonadaceae</taxon>
        <taxon>Psychromonas</taxon>
    </lineage>
</organism>
<keyword evidence="1" id="KW-0808">Transferase</keyword>
<accession>A0ABU9GUG5</accession>
<protein>
    <submittedName>
        <fullName evidence="1">Acylneuraminate cytidylyltransferase family protein</fullName>
    </submittedName>
</protein>
<sequence length="79" mass="9018">IKMINERLPGNYTKEFDNGKPFISYILNSLLKAEHIDVIYVYCSTEKVKGFLPDGVKFLKISANLDLESTKINEVMTAF</sequence>
<feature type="non-terminal residue" evidence="1">
    <location>
        <position position="79"/>
    </location>
</feature>
<evidence type="ECO:0000313" key="1">
    <source>
        <dbReference type="EMBL" id="MEL0630968.1"/>
    </source>
</evidence>
<gene>
    <name evidence="1" type="ORF">V6256_15425</name>
</gene>
<evidence type="ECO:0000313" key="2">
    <source>
        <dbReference type="Proteomes" id="UP001369082"/>
    </source>
</evidence>
<dbReference type="Proteomes" id="UP001369082">
    <property type="component" value="Unassembled WGS sequence"/>
</dbReference>
<comment type="caution">
    <text evidence="1">The sequence shown here is derived from an EMBL/GenBank/DDBJ whole genome shotgun (WGS) entry which is preliminary data.</text>
</comment>
<proteinExistence type="predicted"/>
<reference evidence="1 2" key="1">
    <citation type="submission" date="2024-02" db="EMBL/GenBank/DDBJ databases">
        <title>Bacteria isolated from the canopy kelp, Nereocystis luetkeana.</title>
        <authorList>
            <person name="Pfister C.A."/>
            <person name="Younker I.T."/>
            <person name="Light S.H."/>
        </authorList>
    </citation>
    <scope>NUCLEOTIDE SEQUENCE [LARGE SCALE GENOMIC DNA]</scope>
    <source>
        <strain evidence="1 2">TI.1.05</strain>
    </source>
</reference>
<dbReference type="EMBL" id="JBAKAZ010000233">
    <property type="protein sequence ID" value="MEL0630968.1"/>
    <property type="molecule type" value="Genomic_DNA"/>
</dbReference>
<dbReference type="GO" id="GO:0016779">
    <property type="term" value="F:nucleotidyltransferase activity"/>
    <property type="evidence" value="ECO:0007669"/>
    <property type="project" value="UniProtKB-KW"/>
</dbReference>
<name>A0ABU9GUG5_9GAMM</name>